<dbReference type="FunFam" id="3.40.50.720:FF:000173">
    <property type="entry name" value="3-oxoacyl-[acyl-carrier protein] reductase"/>
    <property type="match status" value="1"/>
</dbReference>
<evidence type="ECO:0000313" key="4">
    <source>
        <dbReference type="Proteomes" id="UP000199544"/>
    </source>
</evidence>
<sequence>MSKWVLVTGASGGIGSSISRVLAAAGYSLILHYNQGAEQAKQLEKELVDRYQTEILLLQADLSLKEGTEKLLSSLFVPVGAVIHNSASSYYGLLTDMEQETMERMIHLNLTSPIMITKHVLPQMVKRGKGNIIAVSSVWGAAGASCEVLYSALKGGLNTFVKAMAKEAAPSGIRVNGIAPGAVETKMMSGFSEEELQNLNDEIPAGRLGKPEEIAEIALFLLSDKSSYINGHVITASGGWYS</sequence>
<dbReference type="PANTHER" id="PTHR42879:SF2">
    <property type="entry name" value="3-OXOACYL-[ACYL-CARRIER-PROTEIN] REDUCTASE FABG"/>
    <property type="match status" value="1"/>
</dbReference>
<accession>A0A1G9V0Q7</accession>
<name>A0A1G9V0Q7_9BACL</name>
<dbReference type="SUPFAM" id="SSF51735">
    <property type="entry name" value="NAD(P)-binding Rossmann-fold domains"/>
    <property type="match status" value="1"/>
</dbReference>
<evidence type="ECO:0000256" key="1">
    <source>
        <dbReference type="ARBA" id="ARBA00006484"/>
    </source>
</evidence>
<dbReference type="PRINTS" id="PR00081">
    <property type="entry name" value="GDHRDH"/>
</dbReference>
<dbReference type="STRING" id="459525.SAMN04488137_1282"/>
<proteinExistence type="inferred from homology"/>
<dbReference type="InterPro" id="IPR002347">
    <property type="entry name" value="SDR_fam"/>
</dbReference>
<gene>
    <name evidence="3" type="ORF">SAMN04488137_1282</name>
</gene>
<dbReference type="GO" id="GO:0016491">
    <property type="term" value="F:oxidoreductase activity"/>
    <property type="evidence" value="ECO:0007669"/>
    <property type="project" value="UniProtKB-KW"/>
</dbReference>
<comment type="similarity">
    <text evidence="1">Belongs to the short-chain dehydrogenases/reductases (SDR) family.</text>
</comment>
<dbReference type="RefSeq" id="WP_090233343.1">
    <property type="nucleotide sequence ID" value="NZ_FNHW01000001.1"/>
</dbReference>
<dbReference type="NCBIfam" id="NF047420">
    <property type="entry name" value="EF_P_mod_YmfI"/>
    <property type="match status" value="1"/>
</dbReference>
<evidence type="ECO:0000256" key="2">
    <source>
        <dbReference type="ARBA" id="ARBA00023002"/>
    </source>
</evidence>
<keyword evidence="2" id="KW-0560">Oxidoreductase</keyword>
<dbReference type="CDD" id="cd05233">
    <property type="entry name" value="SDR_c"/>
    <property type="match status" value="1"/>
</dbReference>
<dbReference type="Proteomes" id="UP000199544">
    <property type="component" value="Unassembled WGS sequence"/>
</dbReference>
<keyword evidence="4" id="KW-1185">Reference proteome</keyword>
<dbReference type="InterPro" id="IPR036291">
    <property type="entry name" value="NAD(P)-bd_dom_sf"/>
</dbReference>
<dbReference type="InterPro" id="IPR050259">
    <property type="entry name" value="SDR"/>
</dbReference>
<dbReference type="Pfam" id="PF13561">
    <property type="entry name" value="adh_short_C2"/>
    <property type="match status" value="1"/>
</dbReference>
<dbReference type="EMBL" id="FNHW01000001">
    <property type="protein sequence ID" value="SDM65699.1"/>
    <property type="molecule type" value="Genomic_DNA"/>
</dbReference>
<dbReference type="OrthoDB" id="9803333at2"/>
<organism evidence="3 4">
    <name type="scientific">Fictibacillus solisalsi</name>
    <dbReference type="NCBI Taxonomy" id="459525"/>
    <lineage>
        <taxon>Bacteria</taxon>
        <taxon>Bacillati</taxon>
        <taxon>Bacillota</taxon>
        <taxon>Bacilli</taxon>
        <taxon>Bacillales</taxon>
        <taxon>Fictibacillaceae</taxon>
        <taxon>Fictibacillus</taxon>
    </lineage>
</organism>
<dbReference type="AlphaFoldDB" id="A0A1G9V0Q7"/>
<dbReference type="PANTHER" id="PTHR42879">
    <property type="entry name" value="3-OXOACYL-(ACYL-CARRIER-PROTEIN) REDUCTASE"/>
    <property type="match status" value="1"/>
</dbReference>
<evidence type="ECO:0000313" key="3">
    <source>
        <dbReference type="EMBL" id="SDM65699.1"/>
    </source>
</evidence>
<dbReference type="Gene3D" id="3.40.50.720">
    <property type="entry name" value="NAD(P)-binding Rossmann-like Domain"/>
    <property type="match status" value="1"/>
</dbReference>
<protein>
    <submittedName>
        <fullName evidence="3">3-oxoacyl-[acyl-carrier protein] reductase</fullName>
    </submittedName>
</protein>
<reference evidence="4" key="1">
    <citation type="submission" date="2016-10" db="EMBL/GenBank/DDBJ databases">
        <authorList>
            <person name="Varghese N."/>
            <person name="Submissions S."/>
        </authorList>
    </citation>
    <scope>NUCLEOTIDE SEQUENCE [LARGE SCALE GENOMIC DNA]</scope>
    <source>
        <strain evidence="4">CGMCC 1.6854</strain>
    </source>
</reference>